<dbReference type="GO" id="GO:0005737">
    <property type="term" value="C:cytoplasm"/>
    <property type="evidence" value="ECO:0007669"/>
    <property type="project" value="TreeGrafter"/>
</dbReference>
<proteinExistence type="inferred from homology"/>
<evidence type="ECO:0000259" key="4">
    <source>
        <dbReference type="Pfam" id="PF01555"/>
    </source>
</evidence>
<dbReference type="SUPFAM" id="SSF53335">
    <property type="entry name" value="S-adenosyl-L-methionine-dependent methyltransferases"/>
    <property type="match status" value="1"/>
</dbReference>
<feature type="domain" description="DNA methylase N-4/N-6" evidence="4">
    <location>
        <begin position="100"/>
        <end position="180"/>
    </location>
</feature>
<dbReference type="Pfam" id="PF01555">
    <property type="entry name" value="N6_N4_Mtase"/>
    <property type="match status" value="1"/>
</dbReference>
<protein>
    <submittedName>
        <fullName evidence="5">Putative methyltransferase</fullName>
    </submittedName>
</protein>
<gene>
    <name evidence="5" type="ORF">MM415B00382_0037</name>
</gene>
<dbReference type="InterPro" id="IPR002941">
    <property type="entry name" value="DNA_methylase_N4/N6"/>
</dbReference>
<dbReference type="AlphaFoldDB" id="A0A6M3J989"/>
<dbReference type="PRINTS" id="PR00508">
    <property type="entry name" value="S21N4MTFRASE"/>
</dbReference>
<dbReference type="GO" id="GO:0009007">
    <property type="term" value="F:site-specific DNA-methyltransferase (adenine-specific) activity"/>
    <property type="evidence" value="ECO:0007669"/>
    <property type="project" value="TreeGrafter"/>
</dbReference>
<dbReference type="GO" id="GO:0003677">
    <property type="term" value="F:DNA binding"/>
    <property type="evidence" value="ECO:0007669"/>
    <property type="project" value="InterPro"/>
</dbReference>
<evidence type="ECO:0000256" key="1">
    <source>
        <dbReference type="ARBA" id="ARBA00006594"/>
    </source>
</evidence>
<dbReference type="InterPro" id="IPR029063">
    <property type="entry name" value="SAM-dependent_MTases_sf"/>
</dbReference>
<dbReference type="GO" id="GO:0032259">
    <property type="term" value="P:methylation"/>
    <property type="evidence" value="ECO:0007669"/>
    <property type="project" value="UniProtKB-KW"/>
</dbReference>
<dbReference type="Gene3D" id="3.40.50.150">
    <property type="entry name" value="Vaccinia Virus protein VP39"/>
    <property type="match status" value="1"/>
</dbReference>
<name>A0A6M3J989_9ZZZZ</name>
<reference evidence="5" key="1">
    <citation type="submission" date="2020-03" db="EMBL/GenBank/DDBJ databases">
        <title>The deep terrestrial virosphere.</title>
        <authorList>
            <person name="Holmfeldt K."/>
            <person name="Nilsson E."/>
            <person name="Simone D."/>
            <person name="Lopez-Fernandez M."/>
            <person name="Wu X."/>
            <person name="de Brujin I."/>
            <person name="Lundin D."/>
            <person name="Andersson A."/>
            <person name="Bertilsson S."/>
            <person name="Dopson M."/>
        </authorList>
    </citation>
    <scope>NUCLEOTIDE SEQUENCE</scope>
    <source>
        <strain evidence="5">MM415B00382</strain>
    </source>
</reference>
<dbReference type="PROSITE" id="PS00092">
    <property type="entry name" value="N6_MTASE"/>
    <property type="match status" value="1"/>
</dbReference>
<dbReference type="GO" id="GO:0008170">
    <property type="term" value="F:N-methyltransferase activity"/>
    <property type="evidence" value="ECO:0007669"/>
    <property type="project" value="InterPro"/>
</dbReference>
<keyword evidence="3 5" id="KW-0808">Transferase</keyword>
<evidence type="ECO:0000256" key="2">
    <source>
        <dbReference type="ARBA" id="ARBA00022603"/>
    </source>
</evidence>
<evidence type="ECO:0000313" key="5">
    <source>
        <dbReference type="EMBL" id="QJA65647.1"/>
    </source>
</evidence>
<comment type="similarity">
    <text evidence="1">Belongs to the N(4)/N(6)-methyltransferase family.</text>
</comment>
<dbReference type="InterPro" id="IPR001091">
    <property type="entry name" value="RM_Methyltransferase"/>
</dbReference>
<organism evidence="5">
    <name type="scientific">viral metagenome</name>
    <dbReference type="NCBI Taxonomy" id="1070528"/>
    <lineage>
        <taxon>unclassified sequences</taxon>
        <taxon>metagenomes</taxon>
        <taxon>organismal metagenomes</taxon>
    </lineage>
</organism>
<evidence type="ECO:0000256" key="3">
    <source>
        <dbReference type="ARBA" id="ARBA00022679"/>
    </source>
</evidence>
<dbReference type="PANTHER" id="PTHR13370">
    <property type="entry name" value="RNA METHYLASE-RELATED"/>
    <property type="match status" value="1"/>
</dbReference>
<sequence>MVVTDPPYGINIGGAKAIGGANIVFPKEYGKHGWDKRPMSAEHWNLIQRAAPLWIVWGGNHLADTMGKSAGVLVWDKKCQNGWNDTFSECEIAWTNCVSQTRAFRHLWVGALRGSERGHDVRQHPTQKPVVLMRWCLGFAPNGVVLDPFMGSGTTLVAAKQLGRRAIGIEIEERYCEISARRLAQDVLPLEPPEPQPEQVALLP</sequence>
<keyword evidence="2 5" id="KW-0489">Methyltransferase</keyword>
<accession>A0A6M3J989</accession>
<dbReference type="PANTHER" id="PTHR13370:SF3">
    <property type="entry name" value="TRNA (GUANINE(10)-N2)-METHYLTRANSFERASE HOMOLOG"/>
    <property type="match status" value="1"/>
</dbReference>
<dbReference type="InterPro" id="IPR002052">
    <property type="entry name" value="DNA_methylase_N6_adenine_CS"/>
</dbReference>
<dbReference type="EMBL" id="MT141542">
    <property type="protein sequence ID" value="QJA65647.1"/>
    <property type="molecule type" value="Genomic_DNA"/>
</dbReference>